<evidence type="ECO:0000313" key="2">
    <source>
        <dbReference type="EMBL" id="CAB9511620.1"/>
    </source>
</evidence>
<keyword evidence="3" id="KW-1185">Reference proteome</keyword>
<keyword evidence="2" id="KW-0067">ATP-binding</keyword>
<dbReference type="GO" id="GO:0004386">
    <property type="term" value="F:helicase activity"/>
    <property type="evidence" value="ECO:0007669"/>
    <property type="project" value="UniProtKB-KW"/>
</dbReference>
<feature type="domain" description="Helicase-associated" evidence="1">
    <location>
        <begin position="218"/>
        <end position="279"/>
    </location>
</feature>
<dbReference type="EMBL" id="CAICTM010000492">
    <property type="protein sequence ID" value="CAB9511620.1"/>
    <property type="molecule type" value="Genomic_DNA"/>
</dbReference>
<dbReference type="InterPro" id="IPR005114">
    <property type="entry name" value="Helicase_assoc"/>
</dbReference>
<feature type="domain" description="Helicase-associated" evidence="1">
    <location>
        <begin position="355"/>
        <end position="415"/>
    </location>
</feature>
<reference evidence="2" key="1">
    <citation type="submission" date="2020-06" db="EMBL/GenBank/DDBJ databases">
        <authorList>
            <consortium name="Plant Systems Biology data submission"/>
        </authorList>
    </citation>
    <scope>NUCLEOTIDE SEQUENCE</scope>
    <source>
        <strain evidence="2">D6</strain>
    </source>
</reference>
<keyword evidence="2" id="KW-0378">Hydrolase</keyword>
<accession>A0A9N8E0D2</accession>
<dbReference type="AlphaFoldDB" id="A0A9N8E0D2"/>
<dbReference type="PANTHER" id="PTHR33418">
    <property type="entry name" value="HELICASE-ASSOCIATED"/>
    <property type="match status" value="1"/>
</dbReference>
<gene>
    <name evidence="2" type="ORF">SEMRO_493_G154160.1</name>
</gene>
<keyword evidence="2" id="KW-0547">Nucleotide-binding</keyword>
<proteinExistence type="predicted"/>
<sequence length="480" mass="56588">MQLARQWARLKMCPAALAFRRSFYGTFATPMPATLQGKYCHSNRCEVNVFSIDRQICSAVHLIAFRSMSTSGGTDKDKDKDKDDLKWRTVFGKLEEYKTRHGDTLVPQNYPESKELGVWVNTQRMKMKNALLRSDRKAKLDELGFVWDPLEHTWEAQYDALVKYKENHGNSLVPREYPENKELGTWVDTQRQKQKNDTLRSDRKAKLDELGFVWDVQENFWDAQYDAIVEYKEAHGDTIVPTDYPENRKLGSWVDTQRQKQKNGVLRPDRKERLDGIGFVWDALEHTWEAQYDALVKYKEEHGDTLVPRDNPENKELGFWVDNQRRNMKNGTLRARPDRKAKLEDLGFIWDPYEHFWEAQYDALVKCKEKHGDTRVPRDDPENKELGFWVNEQRRQKKNGSLLSHRKAKLDELGFVWDFDDIHEEAWLEKYEQLKWCYANPGVVFDSALRAWTILQCRLHAKGSLAPHRKALLDEIGFEW</sequence>
<evidence type="ECO:0000313" key="3">
    <source>
        <dbReference type="Proteomes" id="UP001153069"/>
    </source>
</evidence>
<dbReference type="PANTHER" id="PTHR33418:SF1">
    <property type="entry name" value="HELICASE-ASSOCIATED DOMAIN-CONTAINING PROTEIN"/>
    <property type="match status" value="1"/>
</dbReference>
<name>A0A9N8E0D2_9STRA</name>
<dbReference type="Pfam" id="PF03457">
    <property type="entry name" value="HA"/>
    <property type="match status" value="5"/>
</dbReference>
<feature type="domain" description="Helicase-associated" evidence="1">
    <location>
        <begin position="151"/>
        <end position="212"/>
    </location>
</feature>
<protein>
    <submittedName>
        <fullName evidence="2">Helicase</fullName>
    </submittedName>
</protein>
<feature type="domain" description="Helicase-associated" evidence="1">
    <location>
        <begin position="285"/>
        <end position="348"/>
    </location>
</feature>
<evidence type="ECO:0000259" key="1">
    <source>
        <dbReference type="Pfam" id="PF03457"/>
    </source>
</evidence>
<organism evidence="2 3">
    <name type="scientific">Seminavis robusta</name>
    <dbReference type="NCBI Taxonomy" id="568900"/>
    <lineage>
        <taxon>Eukaryota</taxon>
        <taxon>Sar</taxon>
        <taxon>Stramenopiles</taxon>
        <taxon>Ochrophyta</taxon>
        <taxon>Bacillariophyta</taxon>
        <taxon>Bacillariophyceae</taxon>
        <taxon>Bacillariophycidae</taxon>
        <taxon>Naviculales</taxon>
        <taxon>Naviculaceae</taxon>
        <taxon>Seminavis</taxon>
    </lineage>
</organism>
<dbReference type="Gene3D" id="6.10.140.530">
    <property type="match status" value="5"/>
</dbReference>
<dbReference type="OrthoDB" id="44064at2759"/>
<feature type="domain" description="Helicase-associated" evidence="1">
    <location>
        <begin position="84"/>
        <end position="145"/>
    </location>
</feature>
<comment type="caution">
    <text evidence="2">The sequence shown here is derived from an EMBL/GenBank/DDBJ whole genome shotgun (WGS) entry which is preliminary data.</text>
</comment>
<dbReference type="Proteomes" id="UP001153069">
    <property type="component" value="Unassembled WGS sequence"/>
</dbReference>
<keyword evidence="2" id="KW-0347">Helicase</keyword>